<feature type="region of interest" description="Disordered" evidence="1">
    <location>
        <begin position="66"/>
        <end position="85"/>
    </location>
</feature>
<keyword evidence="3" id="KW-1185">Reference proteome</keyword>
<accession>A0ABM8SBR6</accession>
<evidence type="ECO:0000313" key="3">
    <source>
        <dbReference type="Proteomes" id="UP000675880"/>
    </source>
</evidence>
<protein>
    <submittedName>
        <fullName evidence="2">Uncharacterized protein</fullName>
    </submittedName>
</protein>
<dbReference type="Proteomes" id="UP000675880">
    <property type="component" value="Unassembled WGS sequence"/>
</dbReference>
<proteinExistence type="predicted"/>
<sequence length="167" mass="18649">MNQCSTKRWRARLGRSIVPVNVSIASYFASTADGALLLRQLLTRTETFLRRLVALALHDELIGTDVETDQGAPQPPHHSTERPPPLLTFQDYAAAPYLCTPLHLSPFSHPRPLHLFTPEMIAWKGNPDLRETNEPTDSLDKSDAARISTWCGSARSVCALCIYTRCH</sequence>
<name>A0ABM8SBR6_9BACT</name>
<evidence type="ECO:0000313" key="2">
    <source>
        <dbReference type="EMBL" id="CAE6800034.1"/>
    </source>
</evidence>
<gene>
    <name evidence="2" type="ORF">NSPZN2_80016</name>
</gene>
<dbReference type="EMBL" id="CAJNBJ010000021">
    <property type="protein sequence ID" value="CAE6800034.1"/>
    <property type="molecule type" value="Genomic_DNA"/>
</dbReference>
<reference evidence="2 3" key="1">
    <citation type="submission" date="2021-02" db="EMBL/GenBank/DDBJ databases">
        <authorList>
            <person name="Han P."/>
        </authorList>
    </citation>
    <scope>NUCLEOTIDE SEQUENCE [LARGE SCALE GENOMIC DNA]</scope>
    <source>
        <strain evidence="2">Candidatus Nitrospira sp. ZN2</strain>
    </source>
</reference>
<comment type="caution">
    <text evidence="2">The sequence shown here is derived from an EMBL/GenBank/DDBJ whole genome shotgun (WGS) entry which is preliminary data.</text>
</comment>
<organism evidence="2 3">
    <name type="scientific">Nitrospira defluvii</name>
    <dbReference type="NCBI Taxonomy" id="330214"/>
    <lineage>
        <taxon>Bacteria</taxon>
        <taxon>Pseudomonadati</taxon>
        <taxon>Nitrospirota</taxon>
        <taxon>Nitrospiria</taxon>
        <taxon>Nitrospirales</taxon>
        <taxon>Nitrospiraceae</taxon>
        <taxon>Nitrospira</taxon>
    </lineage>
</organism>
<evidence type="ECO:0000256" key="1">
    <source>
        <dbReference type="SAM" id="MobiDB-lite"/>
    </source>
</evidence>